<reference evidence="2 3" key="1">
    <citation type="submission" date="2016-10" db="EMBL/GenBank/DDBJ databases">
        <authorList>
            <person name="de Groot N.N."/>
        </authorList>
    </citation>
    <scope>NUCLEOTIDE SEQUENCE [LARGE SCALE GENOMIC DNA]</scope>
    <source>
        <strain evidence="2 3">DSM 21771</strain>
    </source>
</reference>
<organism evidence="2 3">
    <name type="scientific">Natribacillus halophilus</name>
    <dbReference type="NCBI Taxonomy" id="549003"/>
    <lineage>
        <taxon>Bacteria</taxon>
        <taxon>Bacillati</taxon>
        <taxon>Bacillota</taxon>
        <taxon>Bacilli</taxon>
        <taxon>Bacillales</taxon>
        <taxon>Bacillaceae</taxon>
        <taxon>Natribacillus</taxon>
    </lineage>
</organism>
<sequence>MSVNVAIIYYSQRTNYQLSRWAEEPLKEAGHEAKVVRTQELAPAEAIAQNPAWGQYLEETKDVPVASPDDLDWADAFIFSTPTRFGNVPGQVKQFLDQMMFKYFLIRSENSIHW</sequence>
<dbReference type="InterPro" id="IPR005025">
    <property type="entry name" value="FMN_Rdtase-like_dom"/>
</dbReference>
<gene>
    <name evidence="2" type="ORF">SAMN04488123_1153</name>
</gene>
<keyword evidence="3" id="KW-1185">Reference proteome</keyword>
<dbReference type="EMBL" id="FNEN01000015">
    <property type="protein sequence ID" value="SDJ10759.1"/>
    <property type="molecule type" value="Genomic_DNA"/>
</dbReference>
<dbReference type="OrthoDB" id="9801479at2"/>
<dbReference type="Pfam" id="PF03358">
    <property type="entry name" value="FMN_red"/>
    <property type="match status" value="1"/>
</dbReference>
<dbReference type="PANTHER" id="PTHR30546:SF23">
    <property type="entry name" value="FLAVOPROTEIN-LIKE PROTEIN YCP4-RELATED"/>
    <property type="match status" value="1"/>
</dbReference>
<feature type="domain" description="NADPH-dependent FMN reductase-like" evidence="1">
    <location>
        <begin position="7"/>
        <end position="100"/>
    </location>
</feature>
<evidence type="ECO:0000313" key="3">
    <source>
        <dbReference type="Proteomes" id="UP000198853"/>
    </source>
</evidence>
<dbReference type="GO" id="GO:0003955">
    <property type="term" value="F:NAD(P)H dehydrogenase (quinone) activity"/>
    <property type="evidence" value="ECO:0007669"/>
    <property type="project" value="TreeGrafter"/>
</dbReference>
<name>A0A1G8R1A5_9BACI</name>
<dbReference type="InterPro" id="IPR029039">
    <property type="entry name" value="Flavoprotein-like_sf"/>
</dbReference>
<dbReference type="AlphaFoldDB" id="A0A1G8R1A5"/>
<dbReference type="Proteomes" id="UP000198853">
    <property type="component" value="Unassembled WGS sequence"/>
</dbReference>
<dbReference type="PANTHER" id="PTHR30546">
    <property type="entry name" value="FLAVODOXIN-RELATED PROTEIN WRBA-RELATED"/>
    <property type="match status" value="1"/>
</dbReference>
<dbReference type="SUPFAM" id="SSF52218">
    <property type="entry name" value="Flavoproteins"/>
    <property type="match status" value="1"/>
</dbReference>
<protein>
    <submittedName>
        <fullName evidence="2">NADPH-dependent FMN reductase</fullName>
    </submittedName>
</protein>
<proteinExistence type="predicted"/>
<dbReference type="Gene3D" id="3.40.50.360">
    <property type="match status" value="1"/>
</dbReference>
<evidence type="ECO:0000259" key="1">
    <source>
        <dbReference type="Pfam" id="PF03358"/>
    </source>
</evidence>
<dbReference type="GO" id="GO:0016020">
    <property type="term" value="C:membrane"/>
    <property type="evidence" value="ECO:0007669"/>
    <property type="project" value="TreeGrafter"/>
</dbReference>
<accession>A0A1G8R1A5</accession>
<evidence type="ECO:0000313" key="2">
    <source>
        <dbReference type="EMBL" id="SDJ10759.1"/>
    </source>
</evidence>